<dbReference type="GO" id="GO:0000155">
    <property type="term" value="F:phosphorelay sensor kinase activity"/>
    <property type="evidence" value="ECO:0007669"/>
    <property type="project" value="InterPro"/>
</dbReference>
<feature type="transmembrane region" description="Helical" evidence="7">
    <location>
        <begin position="155"/>
        <end position="178"/>
    </location>
</feature>
<evidence type="ECO:0000313" key="11">
    <source>
        <dbReference type="EMBL" id="KAI5075799.1"/>
    </source>
</evidence>
<evidence type="ECO:0000313" key="12">
    <source>
        <dbReference type="Proteomes" id="UP000886520"/>
    </source>
</evidence>
<feature type="transmembrane region" description="Helical" evidence="7">
    <location>
        <begin position="198"/>
        <end position="220"/>
    </location>
</feature>
<dbReference type="EC" id="2.7.13.3" evidence="2"/>
<evidence type="ECO:0000256" key="3">
    <source>
        <dbReference type="ARBA" id="ARBA00022553"/>
    </source>
</evidence>
<feature type="domain" description="Response regulatory" evidence="9">
    <location>
        <begin position="604"/>
        <end position="719"/>
    </location>
</feature>
<dbReference type="PROSITE" id="PS50110">
    <property type="entry name" value="RESPONSE_REGULATORY"/>
    <property type="match status" value="1"/>
</dbReference>
<dbReference type="CDD" id="cd17546">
    <property type="entry name" value="REC_hyHK_CKI1_RcsC-like"/>
    <property type="match status" value="1"/>
</dbReference>
<dbReference type="PROSITE" id="PS50109">
    <property type="entry name" value="HIS_KIN"/>
    <property type="match status" value="1"/>
</dbReference>
<reference evidence="10" key="1">
    <citation type="submission" date="2021-01" db="EMBL/GenBank/DDBJ databases">
        <title>Adiantum capillus-veneris genome.</title>
        <authorList>
            <person name="Fang Y."/>
            <person name="Liao Q."/>
        </authorList>
    </citation>
    <scope>NUCLEOTIDE SEQUENCE</scope>
    <source>
        <strain evidence="10">H3</strain>
        <tissue evidence="10">Leaf</tissue>
    </source>
</reference>
<keyword evidence="3 6" id="KW-0597">Phosphoprotein</keyword>
<dbReference type="PANTHER" id="PTHR43047">
    <property type="entry name" value="TWO-COMPONENT HISTIDINE PROTEIN KINASE"/>
    <property type="match status" value="1"/>
</dbReference>
<dbReference type="Gene3D" id="3.30.565.10">
    <property type="entry name" value="Histidine kinase-like ATPase, C-terminal domain"/>
    <property type="match status" value="1"/>
</dbReference>
<organism evidence="10 12">
    <name type="scientific">Adiantum capillus-veneris</name>
    <name type="common">Maidenhair fern</name>
    <dbReference type="NCBI Taxonomy" id="13818"/>
    <lineage>
        <taxon>Eukaryota</taxon>
        <taxon>Viridiplantae</taxon>
        <taxon>Streptophyta</taxon>
        <taxon>Embryophyta</taxon>
        <taxon>Tracheophyta</taxon>
        <taxon>Polypodiopsida</taxon>
        <taxon>Polypodiidae</taxon>
        <taxon>Polypodiales</taxon>
        <taxon>Pteridineae</taxon>
        <taxon>Pteridaceae</taxon>
        <taxon>Vittarioideae</taxon>
        <taxon>Adiantum</taxon>
    </lineage>
</organism>
<accession>A0A9D4ZJE0</accession>
<dbReference type="InterPro" id="IPR003661">
    <property type="entry name" value="HisK_dim/P_dom"/>
</dbReference>
<dbReference type="Gene3D" id="1.10.287.130">
    <property type="match status" value="1"/>
</dbReference>
<protein>
    <recommendedName>
        <fullName evidence="2">histidine kinase</fullName>
        <ecNumber evidence="2">2.7.13.3</ecNumber>
    </recommendedName>
</protein>
<evidence type="ECO:0000256" key="1">
    <source>
        <dbReference type="ARBA" id="ARBA00000085"/>
    </source>
</evidence>
<dbReference type="GO" id="GO:0005886">
    <property type="term" value="C:plasma membrane"/>
    <property type="evidence" value="ECO:0007669"/>
    <property type="project" value="TreeGrafter"/>
</dbReference>
<feature type="domain" description="Histidine kinase" evidence="8">
    <location>
        <begin position="263"/>
        <end position="545"/>
    </location>
</feature>
<keyword evidence="4" id="KW-0808">Transferase</keyword>
<keyword evidence="12" id="KW-1185">Reference proteome</keyword>
<feature type="modified residue" description="4-aspartylphosphate" evidence="6">
    <location>
        <position position="654"/>
    </location>
</feature>
<dbReference type="InterPro" id="IPR003594">
    <property type="entry name" value="HATPase_dom"/>
</dbReference>
<evidence type="ECO:0000256" key="7">
    <source>
        <dbReference type="SAM" id="Phobius"/>
    </source>
</evidence>
<evidence type="ECO:0000259" key="9">
    <source>
        <dbReference type="PROSITE" id="PS50110"/>
    </source>
</evidence>
<comment type="caution">
    <text evidence="10">The sequence shown here is derived from an EMBL/GenBank/DDBJ whole genome shotgun (WGS) entry which is preliminary data.</text>
</comment>
<dbReference type="EMBL" id="JABFUD020000009">
    <property type="protein sequence ID" value="KAI5075221.1"/>
    <property type="molecule type" value="Genomic_DNA"/>
</dbReference>
<gene>
    <name evidence="10" type="ORF">GOP47_0009297</name>
    <name evidence="11" type="ORF">GOP47_0009875</name>
</gene>
<dbReference type="InterPro" id="IPR005467">
    <property type="entry name" value="His_kinase_dom"/>
</dbReference>
<comment type="catalytic activity">
    <reaction evidence="1">
        <text>ATP + protein L-histidine = ADP + protein N-phospho-L-histidine.</text>
        <dbReference type="EC" id="2.7.13.3"/>
    </reaction>
</comment>
<evidence type="ECO:0000256" key="2">
    <source>
        <dbReference type="ARBA" id="ARBA00012438"/>
    </source>
</evidence>
<dbReference type="CDD" id="cd00082">
    <property type="entry name" value="HisKA"/>
    <property type="match status" value="1"/>
</dbReference>
<dbReference type="SUPFAM" id="SSF52172">
    <property type="entry name" value="CheY-like"/>
    <property type="match status" value="1"/>
</dbReference>
<keyword evidence="5" id="KW-0418">Kinase</keyword>
<proteinExistence type="predicted"/>
<keyword evidence="7" id="KW-0472">Membrane</keyword>
<name>A0A9D4ZJE0_ADICA</name>
<dbReference type="InterPro" id="IPR036890">
    <property type="entry name" value="HATPase_C_sf"/>
</dbReference>
<dbReference type="InterPro" id="IPR011006">
    <property type="entry name" value="CheY-like_superfamily"/>
</dbReference>
<keyword evidence="7" id="KW-1133">Transmembrane helix</keyword>
<dbReference type="OrthoDB" id="21225at2759"/>
<dbReference type="SMART" id="SM00448">
    <property type="entry name" value="REC"/>
    <property type="match status" value="1"/>
</dbReference>
<dbReference type="SMART" id="SM00387">
    <property type="entry name" value="HATPase_c"/>
    <property type="match status" value="1"/>
</dbReference>
<dbReference type="InterPro" id="IPR004358">
    <property type="entry name" value="Sig_transdc_His_kin-like_C"/>
</dbReference>
<dbReference type="GO" id="GO:0009927">
    <property type="term" value="F:histidine phosphotransfer kinase activity"/>
    <property type="evidence" value="ECO:0007669"/>
    <property type="project" value="TreeGrafter"/>
</dbReference>
<evidence type="ECO:0000259" key="8">
    <source>
        <dbReference type="PROSITE" id="PS50109"/>
    </source>
</evidence>
<evidence type="ECO:0000256" key="5">
    <source>
        <dbReference type="ARBA" id="ARBA00022777"/>
    </source>
</evidence>
<dbReference type="PANTHER" id="PTHR43047:SF69">
    <property type="entry name" value="HISTIDINE KINASE CONTAINING CHEY-HOMOLOGOUS RECEIVER DOMAIN-RELATED"/>
    <property type="match status" value="1"/>
</dbReference>
<dbReference type="EMBL" id="JABFUD020000009">
    <property type="protein sequence ID" value="KAI5075799.1"/>
    <property type="molecule type" value="Genomic_DNA"/>
</dbReference>
<dbReference type="Pfam" id="PF00072">
    <property type="entry name" value="Response_reg"/>
    <property type="match status" value="1"/>
</dbReference>
<dbReference type="SUPFAM" id="SSF55874">
    <property type="entry name" value="ATPase domain of HSP90 chaperone/DNA topoisomerase II/histidine kinase"/>
    <property type="match status" value="1"/>
</dbReference>
<evidence type="ECO:0000256" key="6">
    <source>
        <dbReference type="PROSITE-ProRule" id="PRU00169"/>
    </source>
</evidence>
<dbReference type="PRINTS" id="PR00344">
    <property type="entry name" value="BCTRLSENSOR"/>
</dbReference>
<sequence>MEPSSPEAPIDLETHDKATQESIFGAIAAGKELSRKIVQGIQEGIGFNSTSPSPLPPTSKPFSRFSNSVKLVSGRPNDVHSIDRQGQGADGCGAGSPTQPASMNIHGKHAQKAISFFQSRHELGAPITCTANEALEEGLVIMTDRALRASILRQGLLIAFSWILTLVFCIMAVIVPSAQIAWTREHSIEEDQHTYIGGYWAMQLYGLLATCLCLLGFTWLGEWKRSWDCDCCHDEVQKTAGRAQEAEQKALQADGAKQQFMTYVFHNIRVPFNAIVLGLGYLRSKADKSLSTSDISENTDLIQMMLDCAETMTSVLDDVTDMGQWEDGAMELNVEEFDLLGLVKFLLWGLKDLLYQKQMRFSMSIDPDSREVLSSNHVLGDKHRVLQTLGNFLSNAVKFSPLGGKLELSIKCESHPCNAEAFPSMESDKAQDASLCPCLRVEGLRKQLKDGPPKPSLLHASCNHRSFAKVLITVKDNGEGISPQDQEKLFEPYSFVSSGWVQMAGVSGLGLSIAKCFAECAGGYIGVKSKEGEGSMFYFCLPYPLIPITHDLEGSKDKWLDAFMSEEPQRLQAQSTFGHRERLIEQDIETSVLDSQAMEKGGKKVLLVEDTEINRIILRKVLQTLQLSCEEAENGQIAVNLLKQGRAYDLILMDKEMPVMDGHEATRQIRLLGVTTPIVALTGNALQSDRKLFLEAGVDDFQTKPLSRDKLVQVLIRFGVEIPCV</sequence>
<dbReference type="InterPro" id="IPR036097">
    <property type="entry name" value="HisK_dim/P_sf"/>
</dbReference>
<dbReference type="Proteomes" id="UP000886520">
    <property type="component" value="Chromosome 9"/>
</dbReference>
<keyword evidence="7" id="KW-0812">Transmembrane</keyword>
<dbReference type="SUPFAM" id="SSF47384">
    <property type="entry name" value="Homodimeric domain of signal transducing histidine kinase"/>
    <property type="match status" value="1"/>
</dbReference>
<dbReference type="AlphaFoldDB" id="A0A9D4ZJE0"/>
<evidence type="ECO:0000256" key="4">
    <source>
        <dbReference type="ARBA" id="ARBA00022679"/>
    </source>
</evidence>
<dbReference type="InterPro" id="IPR001789">
    <property type="entry name" value="Sig_transdc_resp-reg_receiver"/>
</dbReference>
<evidence type="ECO:0000313" key="10">
    <source>
        <dbReference type="EMBL" id="KAI5075221.1"/>
    </source>
</evidence>
<dbReference type="Pfam" id="PF02518">
    <property type="entry name" value="HATPase_c"/>
    <property type="match status" value="1"/>
</dbReference>
<dbReference type="Gene3D" id="3.40.50.2300">
    <property type="match status" value="1"/>
</dbReference>